<dbReference type="PATRIC" id="fig|167539.5.peg.1507"/>
<sequence>MNETPPIPESIGYKKLNKLLCNAKKDLQGLKDTENENQSLELESKLEKSLEHWLSVSNELIKNIRSDKEYLSTLKEPNALLALGAMEAHINMAIQALKASQSED</sequence>
<dbReference type="EMBL" id="AE017126">
    <property type="protein sequence ID" value="AAQ00484.1"/>
    <property type="molecule type" value="Genomic_DNA"/>
</dbReference>
<feature type="coiled-coil region" evidence="1">
    <location>
        <begin position="23"/>
        <end position="50"/>
    </location>
</feature>
<dbReference type="HOGENOM" id="CLU_173876_0_0_3"/>
<organism evidence="2 3">
    <name type="scientific">Prochlorococcus marinus (strain SARG / CCMP1375 / SS120)</name>
    <dbReference type="NCBI Taxonomy" id="167539"/>
    <lineage>
        <taxon>Bacteria</taxon>
        <taxon>Bacillati</taxon>
        <taxon>Cyanobacteriota</taxon>
        <taxon>Cyanophyceae</taxon>
        <taxon>Synechococcales</taxon>
        <taxon>Prochlorococcaceae</taxon>
        <taxon>Prochlorococcus</taxon>
    </lineage>
</organism>
<name>Q7VAM0_PROMA</name>
<dbReference type="eggNOG" id="ENOG502ZT1S">
    <property type="taxonomic scope" value="Bacteria"/>
</dbReference>
<dbReference type="RefSeq" id="WP_011125591.1">
    <property type="nucleotide sequence ID" value="NC_005042.1"/>
</dbReference>
<keyword evidence="1" id="KW-0175">Coiled coil</keyword>
<gene>
    <name evidence="2" type="ordered locus">Pro_1440</name>
</gene>
<accession>Q7VAM0</accession>
<dbReference type="OrthoDB" id="540904at2"/>
<dbReference type="AlphaFoldDB" id="Q7VAM0"/>
<dbReference type="EnsemblBacteria" id="AAQ00484">
    <property type="protein sequence ID" value="AAQ00484"/>
    <property type="gene ID" value="Pro_1440"/>
</dbReference>
<evidence type="ECO:0000313" key="3">
    <source>
        <dbReference type="Proteomes" id="UP000001420"/>
    </source>
</evidence>
<dbReference type="STRING" id="167539.Pro_1440"/>
<reference evidence="2 3" key="1">
    <citation type="journal article" date="2003" name="Proc. Natl. Acad. Sci. U.S.A.">
        <title>Genome sequence of the cyanobacterium Prochlorococcus marinus SS120, a nearly minimal oxyphototrophic genome.</title>
        <authorList>
            <person name="Dufresne A."/>
            <person name="Salanoubat M."/>
            <person name="Partensky F."/>
            <person name="Artiguenave F."/>
            <person name="Axmann I.M."/>
            <person name="Barbe V."/>
            <person name="Duprat S."/>
            <person name="Galperin M.Y."/>
            <person name="Koonin E.V."/>
            <person name="Le Gall F."/>
            <person name="Makarova K.S."/>
            <person name="Ostrowski M."/>
            <person name="Oztas S."/>
            <person name="Robert C."/>
            <person name="Rogozin I.B."/>
            <person name="Scanlan D.J."/>
            <person name="Tandeau de Marsac N."/>
            <person name="Weissenbach J."/>
            <person name="Wincker P."/>
            <person name="Wolf Y.I."/>
            <person name="Hess W.R."/>
        </authorList>
    </citation>
    <scope>NUCLEOTIDE SEQUENCE [LARGE SCALE GENOMIC DNA]</scope>
    <source>
        <strain evidence="3">SARG / CCMP1375 / SS120</strain>
    </source>
</reference>
<evidence type="ECO:0000313" key="2">
    <source>
        <dbReference type="EMBL" id="AAQ00484.1"/>
    </source>
</evidence>
<protein>
    <submittedName>
        <fullName evidence="2">Uncharacterized protein</fullName>
    </submittedName>
</protein>
<keyword evidence="3" id="KW-1185">Reference proteome</keyword>
<dbReference type="KEGG" id="pma:Pro_1440"/>
<dbReference type="Proteomes" id="UP000001420">
    <property type="component" value="Chromosome"/>
</dbReference>
<evidence type="ECO:0000256" key="1">
    <source>
        <dbReference type="SAM" id="Coils"/>
    </source>
</evidence>
<proteinExistence type="predicted"/>